<dbReference type="InterPro" id="IPR055411">
    <property type="entry name" value="LRR_FXL15/At3g58940/PEG3-like"/>
</dbReference>
<feature type="region of interest" description="Disordered" evidence="1">
    <location>
        <begin position="1"/>
        <end position="20"/>
    </location>
</feature>
<dbReference type="OrthoDB" id="1939276at2759"/>
<keyword evidence="7" id="KW-1185">Reference proteome</keyword>
<feature type="domain" description="F-box/LRR-repeat protein 15/At3g58940/PEG3-like LRR" evidence="3">
    <location>
        <begin position="128"/>
        <end position="241"/>
    </location>
</feature>
<evidence type="ECO:0000259" key="3">
    <source>
        <dbReference type="Pfam" id="PF24758"/>
    </source>
</evidence>
<dbReference type="InterPro" id="IPR001810">
    <property type="entry name" value="F-box_dom"/>
</dbReference>
<dbReference type="InterPro" id="IPR044997">
    <property type="entry name" value="F-box_plant"/>
</dbReference>
<evidence type="ECO:0000313" key="7">
    <source>
        <dbReference type="Proteomes" id="UP000467841"/>
    </source>
</evidence>
<dbReference type="EMBL" id="CACVBM020000599">
    <property type="protein sequence ID" value="CAA7021169.1"/>
    <property type="molecule type" value="Genomic_DNA"/>
</dbReference>
<evidence type="ECO:0000259" key="2">
    <source>
        <dbReference type="Pfam" id="PF00646"/>
    </source>
</evidence>
<dbReference type="EMBL" id="CACVBM020001140">
    <property type="protein sequence ID" value="CAA7034080.1"/>
    <property type="molecule type" value="Genomic_DNA"/>
</dbReference>
<dbReference type="SUPFAM" id="SSF52047">
    <property type="entry name" value="RNI-like"/>
    <property type="match status" value="1"/>
</dbReference>
<dbReference type="PANTHER" id="PTHR32153">
    <property type="entry name" value="OJ000223_09.16 PROTEIN"/>
    <property type="match status" value="1"/>
</dbReference>
<dbReference type="CDD" id="cd22160">
    <property type="entry name" value="F-box_AtFBL13-like"/>
    <property type="match status" value="1"/>
</dbReference>
<evidence type="ECO:0000313" key="5">
    <source>
        <dbReference type="EMBL" id="CAA7021169.1"/>
    </source>
</evidence>
<dbReference type="EMBL" id="CACVBM020000097">
    <property type="protein sequence ID" value="CAA7014179.1"/>
    <property type="molecule type" value="Genomic_DNA"/>
</dbReference>
<dbReference type="InterPro" id="IPR053781">
    <property type="entry name" value="F-box_AtFBL13-like"/>
</dbReference>
<feature type="domain" description="F-box" evidence="2">
    <location>
        <begin position="42"/>
        <end position="76"/>
    </location>
</feature>
<dbReference type="Gene3D" id="1.20.1280.50">
    <property type="match status" value="1"/>
</dbReference>
<evidence type="ECO:0000256" key="1">
    <source>
        <dbReference type="SAM" id="MobiDB-lite"/>
    </source>
</evidence>
<dbReference type="Gene3D" id="3.80.10.10">
    <property type="entry name" value="Ribonuclease Inhibitor"/>
    <property type="match status" value="1"/>
</dbReference>
<evidence type="ECO:0000313" key="4">
    <source>
        <dbReference type="EMBL" id="CAA7014179.1"/>
    </source>
</evidence>
<protein>
    <submittedName>
        <fullName evidence="6">Uncharacterized protein</fullName>
    </submittedName>
</protein>
<dbReference type="Pfam" id="PF00646">
    <property type="entry name" value="F-box"/>
    <property type="match status" value="1"/>
</dbReference>
<dbReference type="AlphaFoldDB" id="A0A6D2JAL6"/>
<evidence type="ECO:0000313" key="6">
    <source>
        <dbReference type="EMBL" id="CAA7034080.1"/>
    </source>
</evidence>
<name>A0A6D2JAL6_9BRAS</name>
<dbReference type="Pfam" id="PF24758">
    <property type="entry name" value="LRR_At5g56370"/>
    <property type="match status" value="1"/>
</dbReference>
<dbReference type="SUPFAM" id="SSF81383">
    <property type="entry name" value="F-box domain"/>
    <property type="match status" value="1"/>
</dbReference>
<organism evidence="6 7">
    <name type="scientific">Microthlaspi erraticum</name>
    <dbReference type="NCBI Taxonomy" id="1685480"/>
    <lineage>
        <taxon>Eukaryota</taxon>
        <taxon>Viridiplantae</taxon>
        <taxon>Streptophyta</taxon>
        <taxon>Embryophyta</taxon>
        <taxon>Tracheophyta</taxon>
        <taxon>Spermatophyta</taxon>
        <taxon>Magnoliopsida</taxon>
        <taxon>eudicotyledons</taxon>
        <taxon>Gunneridae</taxon>
        <taxon>Pentapetalae</taxon>
        <taxon>rosids</taxon>
        <taxon>malvids</taxon>
        <taxon>Brassicales</taxon>
        <taxon>Brassicaceae</taxon>
        <taxon>Coluteocarpeae</taxon>
        <taxon>Microthlaspi</taxon>
    </lineage>
</organism>
<proteinExistence type="predicted"/>
<sequence length="480" mass="53765">MEDETRDGDGGSTAASGIISHRSDSINEIKQAAETVDGVDILSTMPDEILHHILSFVPTEIAITTSVLSKRWRPVWCGTHSLDFDDSDESRRTATDGDVNQTLISSKASKLTSFHLRVTKSDVSAPQMDRWIEFAMSRNVENLSLSVNCKETHSLPDVLYRSSSLEQLTISAEIDIIPSCTVSWKSLRKLKLKDCCLYDKYFANILSGCPVLETLSLFCCDALPKRLDLSKSPSVKRLEIYQLYHTAGPMKIIAPHIHSLSMRSSEGLFPLVDVSSLTDATLDVFLFHLQSPLYYADFLQKMVLKMLAKLQNVERLTLHGNLLQILSLAELRGVPFPTLKVKTLTLETVLGRSVIPGIERLLQSSPGLKKLIAHATDLADIKDRDVDSYLDSQGLNPNQIWRSKYKAFPELIEYNGTIKSCNRAMSKLVASYMEMLLRNANTIETLVVGLRCIGSYDAEWFEELLQMISNNNNVSIVFKR</sequence>
<dbReference type="InterPro" id="IPR032675">
    <property type="entry name" value="LRR_dom_sf"/>
</dbReference>
<gene>
    <name evidence="4" type="ORF">MERR_LOCUS1413</name>
    <name evidence="6" type="ORF">MERR_LOCUS21315</name>
    <name evidence="5" type="ORF">MERR_LOCUS8404</name>
</gene>
<reference evidence="6 7" key="1">
    <citation type="submission" date="2020-01" db="EMBL/GenBank/DDBJ databases">
        <authorList>
            <person name="Mishra B."/>
        </authorList>
    </citation>
    <scope>NUCLEOTIDE SEQUENCE [LARGE SCALE GENOMIC DNA]</scope>
</reference>
<accession>A0A6D2JAL6</accession>
<dbReference type="Proteomes" id="UP000467841">
    <property type="component" value="Unassembled WGS sequence"/>
</dbReference>
<dbReference type="InterPro" id="IPR036047">
    <property type="entry name" value="F-box-like_dom_sf"/>
</dbReference>